<organism evidence="1 2">
    <name type="scientific">Acinetobacter nosocomialis NIPH 386</name>
    <dbReference type="NCBI Taxonomy" id="1217985"/>
    <lineage>
        <taxon>Bacteria</taxon>
        <taxon>Pseudomonadati</taxon>
        <taxon>Pseudomonadota</taxon>
        <taxon>Gammaproteobacteria</taxon>
        <taxon>Moraxellales</taxon>
        <taxon>Moraxellaceae</taxon>
        <taxon>Acinetobacter</taxon>
        <taxon>Acinetobacter calcoaceticus/baumannii complex</taxon>
    </lineage>
</organism>
<evidence type="ECO:0000313" key="1">
    <source>
        <dbReference type="EMBL" id="ENV41894.1"/>
    </source>
</evidence>
<dbReference type="RefSeq" id="WP_004884824.1">
    <property type="nucleotide sequence ID" value="NZ_KB849569.1"/>
</dbReference>
<gene>
    <name evidence="1" type="ORF">F958_01027</name>
</gene>
<name>A0AAV3IQW3_ACINO</name>
<sequence>MSKQQTVTYTALDLKIFKENVTDETYVDLFKGLQTNHREIPLIRDNYLHIWNLKPINEDKPLNGFVGTIFKRNGLPGDWFNTEKETRNIKENVEEKYIPSNLKANVRFFRFVFYPLQKKIVCEIKNGNNKISESVIKAFFEKLLGTDRLKERFNRIDVSLVKDNFSAERIINTPQLTQLELIFLNYSETPKKQNSDLEKEIFGEMEESNIRTYSRMLTAEKTKFLELTPKNKDLIRLAVEHGYVNFKFKNFDNIVEKKSSNVSYPFLKRVTYDPKKIDLYALLLRETSIIAKDLANGSTK</sequence>
<dbReference type="AlphaFoldDB" id="A0AAV3IQW3"/>
<dbReference type="InterPro" id="IPR031832">
    <property type="entry name" value="DUF4747"/>
</dbReference>
<evidence type="ECO:0008006" key="3">
    <source>
        <dbReference type="Google" id="ProtNLM"/>
    </source>
</evidence>
<proteinExistence type="predicted"/>
<dbReference type="Pfam" id="PF15931">
    <property type="entry name" value="DUF4747"/>
    <property type="match status" value="1"/>
</dbReference>
<dbReference type="Proteomes" id="UP000013028">
    <property type="component" value="Unassembled WGS sequence"/>
</dbReference>
<accession>A0AAV3IQW3</accession>
<dbReference type="EMBL" id="APPP01000009">
    <property type="protein sequence ID" value="ENV41894.1"/>
    <property type="molecule type" value="Genomic_DNA"/>
</dbReference>
<comment type="caution">
    <text evidence="1">The sequence shown here is derived from an EMBL/GenBank/DDBJ whole genome shotgun (WGS) entry which is preliminary data.</text>
</comment>
<evidence type="ECO:0000313" key="2">
    <source>
        <dbReference type="Proteomes" id="UP000013028"/>
    </source>
</evidence>
<protein>
    <recommendedName>
        <fullName evidence="3">DUF4747 domain-containing protein</fullName>
    </recommendedName>
</protein>
<reference evidence="1 2" key="1">
    <citation type="submission" date="2013-02" db="EMBL/GenBank/DDBJ databases">
        <title>The Genome Sequence of Acinetobacter nosocomialis NIPH 386.</title>
        <authorList>
            <consortium name="The Broad Institute Genome Sequencing Platform"/>
            <consortium name="The Broad Institute Genome Sequencing Center for Infectious Disease"/>
            <person name="Cerqueira G."/>
            <person name="Feldgarden M."/>
            <person name="Courvalin P."/>
            <person name="Perichon B."/>
            <person name="Grillot-Courvalin C."/>
            <person name="Clermont D."/>
            <person name="Rocha E."/>
            <person name="Yoon E.-J."/>
            <person name="Nemec A."/>
            <person name="Walker B."/>
            <person name="Young S.K."/>
            <person name="Zeng Q."/>
            <person name="Gargeya S."/>
            <person name="Fitzgerald M."/>
            <person name="Haas B."/>
            <person name="Abouelleil A."/>
            <person name="Alvarado L."/>
            <person name="Arachchi H.M."/>
            <person name="Berlin A.M."/>
            <person name="Chapman S.B."/>
            <person name="Dewar J."/>
            <person name="Goldberg J."/>
            <person name="Griggs A."/>
            <person name="Gujja S."/>
            <person name="Hansen M."/>
            <person name="Howarth C."/>
            <person name="Imamovic A."/>
            <person name="Larimer J."/>
            <person name="McCowan C."/>
            <person name="Murphy C."/>
            <person name="Neiman D."/>
            <person name="Pearson M."/>
            <person name="Priest M."/>
            <person name="Roberts A."/>
            <person name="Saif S."/>
            <person name="Shea T."/>
            <person name="Sisk P."/>
            <person name="Sykes S."/>
            <person name="Wortman J."/>
            <person name="Nusbaum C."/>
            <person name="Birren B."/>
        </authorList>
    </citation>
    <scope>NUCLEOTIDE SEQUENCE [LARGE SCALE GENOMIC DNA]</scope>
    <source>
        <strain evidence="1 2">NIPH 386</strain>
    </source>
</reference>